<evidence type="ECO:0000259" key="2">
    <source>
        <dbReference type="PROSITE" id="PS51635"/>
    </source>
</evidence>
<feature type="domain" description="PNPLA" evidence="2">
    <location>
        <begin position="6"/>
        <end position="190"/>
    </location>
</feature>
<dbReference type="InterPro" id="IPR052580">
    <property type="entry name" value="Lipid_Hydrolase"/>
</dbReference>
<dbReference type="SUPFAM" id="SSF52151">
    <property type="entry name" value="FabD/lysophospholipase-like"/>
    <property type="match status" value="1"/>
</dbReference>
<proteinExistence type="predicted"/>
<evidence type="ECO:0000256" key="1">
    <source>
        <dbReference type="ARBA" id="ARBA00023098"/>
    </source>
</evidence>
<dbReference type="AlphaFoldDB" id="A0A6C0C4U6"/>
<accession>A0A6C0C4U6</accession>
<dbReference type="GO" id="GO:0006629">
    <property type="term" value="P:lipid metabolic process"/>
    <property type="evidence" value="ECO:0007669"/>
    <property type="project" value="UniProtKB-KW"/>
</dbReference>
<keyword evidence="1" id="KW-0443">Lipid metabolism</keyword>
<dbReference type="PANTHER" id="PTHR46394:SF1">
    <property type="entry name" value="PNPLA DOMAIN-CONTAINING PROTEIN"/>
    <property type="match status" value="1"/>
</dbReference>
<dbReference type="InterPro" id="IPR016035">
    <property type="entry name" value="Acyl_Trfase/lysoPLipase"/>
</dbReference>
<dbReference type="EMBL" id="MN739321">
    <property type="protein sequence ID" value="QHS98678.1"/>
    <property type="molecule type" value="Genomic_DNA"/>
</dbReference>
<dbReference type="InterPro" id="IPR002641">
    <property type="entry name" value="PNPLA_dom"/>
</dbReference>
<dbReference type="PROSITE" id="PS51635">
    <property type="entry name" value="PNPLA"/>
    <property type="match status" value="1"/>
</dbReference>
<name>A0A6C0C4U6_9ZZZZ</name>
<reference evidence="3" key="1">
    <citation type="journal article" date="2020" name="Nature">
        <title>Giant virus diversity and host interactions through global metagenomics.</title>
        <authorList>
            <person name="Schulz F."/>
            <person name="Roux S."/>
            <person name="Paez-Espino D."/>
            <person name="Jungbluth S."/>
            <person name="Walsh D.A."/>
            <person name="Denef V.J."/>
            <person name="McMahon K.D."/>
            <person name="Konstantinidis K.T."/>
            <person name="Eloe-Fadrosh E.A."/>
            <person name="Kyrpides N.C."/>
            <person name="Woyke T."/>
        </authorList>
    </citation>
    <scope>NUCLEOTIDE SEQUENCE</scope>
    <source>
        <strain evidence="3">GVMAG-M-3300020185-18</strain>
    </source>
</reference>
<dbReference type="Gene3D" id="3.40.1090.10">
    <property type="entry name" value="Cytosolic phospholipase A2 catalytic domain"/>
    <property type="match status" value="2"/>
</dbReference>
<evidence type="ECO:0000313" key="3">
    <source>
        <dbReference type="EMBL" id="QHS98678.1"/>
    </source>
</evidence>
<organism evidence="3">
    <name type="scientific">viral metagenome</name>
    <dbReference type="NCBI Taxonomy" id="1070528"/>
    <lineage>
        <taxon>unclassified sequences</taxon>
        <taxon>metagenomes</taxon>
        <taxon>organismal metagenomes</taxon>
    </lineage>
</organism>
<dbReference type="Pfam" id="PF01734">
    <property type="entry name" value="Patatin"/>
    <property type="match status" value="1"/>
</dbReference>
<protein>
    <recommendedName>
        <fullName evidence="2">PNPLA domain-containing protein</fullName>
    </recommendedName>
</protein>
<sequence>MDIKHLVFSGGAYRGFYMFGAYKHLIEQSYIKHNILQSIHCVSVGSIFAALICLNLDLNELEEYIINKPWDKLFNFSPEFILKLTSELGIYDIDIFVDIFTTLLKSKGLSKDITLKELYEYSNIEIFIYTTKLSTWEKDVFSHKTHPDLKVIEATYMSSTLPGLFKPIFFNESYYLDGGLINSYPLNECLDCSYNPMEILSIVAKNESASEIIRNKNEINLFSFSWCILNNIISNSQENYYHNGRIENELIIPVKNLDINDASNIIKNKNIRTEIIKDGENFAKLFLSYKITKQY</sequence>
<dbReference type="PANTHER" id="PTHR46394">
    <property type="entry name" value="ANNEXIN"/>
    <property type="match status" value="1"/>
</dbReference>